<dbReference type="NCBIfam" id="TIGR00674">
    <property type="entry name" value="dapA"/>
    <property type="match status" value="1"/>
</dbReference>
<feature type="active site" description="Proton donor/acceptor" evidence="12 14">
    <location>
        <position position="135"/>
    </location>
</feature>
<evidence type="ECO:0000256" key="5">
    <source>
        <dbReference type="ARBA" id="ARBA00022490"/>
    </source>
</evidence>
<comment type="function">
    <text evidence="1 12">Catalyzes the condensation of (S)-aspartate-beta-semialdehyde [(S)-ASA] and pyruvate to 4-hydroxy-tetrahydrodipicolinate (HTPA).</text>
</comment>
<feature type="site" description="Part of a proton relay during catalysis" evidence="12">
    <location>
        <position position="109"/>
    </location>
</feature>
<evidence type="ECO:0000256" key="14">
    <source>
        <dbReference type="PIRSR" id="PIRSR001365-1"/>
    </source>
</evidence>
<feature type="active site" description="Schiff-base intermediate with substrate" evidence="12 14">
    <location>
        <position position="164"/>
    </location>
</feature>
<sequence length="294" mass="31597">MAIFKGAGVAIVTPMKENLEINYDKLDEMLEEQIAGGTDAIIICGTTGESATMTEAEHSEAIRFTVERVNHRIPVIAGTGSNCTRTAVELSKEAEKDGADGLLLVTPYYNKATQNGLIAHYTQICREVKLPAILYNVPSRTGCNIQPKTLAQLVKNVDNIVGVKEASGNIGAVAQIMHLCDGNIDLYSGNDDQVVPLLSLGGIGVISVLSNVAPAYVHDMVYRYLSGDVEGSCKMQLDALPMCDALFCEVNPIPVKAALNLMGKEVGPLRAPLTEIEPAHREQLEKAMKDFGLL</sequence>
<dbReference type="GO" id="GO:0009089">
    <property type="term" value="P:lysine biosynthetic process via diaminopimelate"/>
    <property type="evidence" value="ECO:0007669"/>
    <property type="project" value="UniProtKB-UniRule"/>
</dbReference>
<dbReference type="PIRSF" id="PIRSF001365">
    <property type="entry name" value="DHDPS"/>
    <property type="match status" value="1"/>
</dbReference>
<dbReference type="InterPro" id="IPR005263">
    <property type="entry name" value="DapA"/>
</dbReference>
<protein>
    <recommendedName>
        <fullName evidence="4 12">4-hydroxy-tetrahydrodipicolinate synthase</fullName>
        <shortName evidence="12">HTPA synthase</shortName>
        <ecNumber evidence="4 12">4.3.3.7</ecNumber>
    </recommendedName>
</protein>
<dbReference type="HAMAP" id="MF_00418">
    <property type="entry name" value="DapA"/>
    <property type="match status" value="1"/>
</dbReference>
<accession>A0A9D1VWL4</accession>
<dbReference type="PROSITE" id="PS00666">
    <property type="entry name" value="DHDPS_2"/>
    <property type="match status" value="1"/>
</dbReference>
<keyword evidence="8 12" id="KW-0457">Lysine biosynthesis</keyword>
<comment type="caution">
    <text evidence="16">The sequence shown here is derived from an EMBL/GenBank/DDBJ whole genome shotgun (WGS) entry which is preliminary data.</text>
</comment>
<dbReference type="SMART" id="SM01130">
    <property type="entry name" value="DHDPS"/>
    <property type="match status" value="1"/>
</dbReference>
<evidence type="ECO:0000256" key="2">
    <source>
        <dbReference type="ARBA" id="ARBA00005120"/>
    </source>
</evidence>
<keyword evidence="10 12" id="KW-0704">Schiff base</keyword>
<gene>
    <name evidence="12 16" type="primary">dapA</name>
    <name evidence="16" type="ORF">H9981_02810</name>
</gene>
<dbReference type="PANTHER" id="PTHR12128">
    <property type="entry name" value="DIHYDRODIPICOLINATE SYNTHASE"/>
    <property type="match status" value="1"/>
</dbReference>
<keyword evidence="6 12" id="KW-0028">Amino-acid biosynthesis</keyword>
<dbReference type="Gene3D" id="3.20.20.70">
    <property type="entry name" value="Aldolase class I"/>
    <property type="match status" value="1"/>
</dbReference>
<dbReference type="InterPro" id="IPR020624">
    <property type="entry name" value="Schiff_base-form_aldolases_CS"/>
</dbReference>
<comment type="subcellular location">
    <subcellularLocation>
        <location evidence="12">Cytoplasm</location>
    </subcellularLocation>
</comment>
<evidence type="ECO:0000256" key="13">
    <source>
        <dbReference type="PIRNR" id="PIRNR001365"/>
    </source>
</evidence>
<reference evidence="16" key="1">
    <citation type="journal article" date="2021" name="PeerJ">
        <title>Extensive microbial diversity within the chicken gut microbiome revealed by metagenomics and culture.</title>
        <authorList>
            <person name="Gilroy R."/>
            <person name="Ravi A."/>
            <person name="Getino M."/>
            <person name="Pursley I."/>
            <person name="Horton D.L."/>
            <person name="Alikhan N.F."/>
            <person name="Baker D."/>
            <person name="Gharbi K."/>
            <person name="Hall N."/>
            <person name="Watson M."/>
            <person name="Adriaenssens E.M."/>
            <person name="Foster-Nyarko E."/>
            <person name="Jarju S."/>
            <person name="Secka A."/>
            <person name="Antonio M."/>
            <person name="Oren A."/>
            <person name="Chaudhuri R.R."/>
            <person name="La Ragione R."/>
            <person name="Hildebrand F."/>
            <person name="Pallen M.J."/>
        </authorList>
    </citation>
    <scope>NUCLEOTIDE SEQUENCE</scope>
    <source>
        <strain evidence="16">ChiSjej5B23-15282</strain>
    </source>
</reference>
<evidence type="ECO:0000256" key="11">
    <source>
        <dbReference type="ARBA" id="ARBA00047836"/>
    </source>
</evidence>
<keyword evidence="5 12" id="KW-0963">Cytoplasm</keyword>
<dbReference type="InterPro" id="IPR020625">
    <property type="entry name" value="Schiff_base-form_aldolases_AS"/>
</dbReference>
<comment type="similarity">
    <text evidence="3 12 13">Belongs to the DapA family.</text>
</comment>
<dbReference type="GO" id="GO:0019877">
    <property type="term" value="P:diaminopimelate biosynthetic process"/>
    <property type="evidence" value="ECO:0007669"/>
    <property type="project" value="UniProtKB-UniRule"/>
</dbReference>
<dbReference type="PRINTS" id="PR00146">
    <property type="entry name" value="DHPICSNTHASE"/>
</dbReference>
<evidence type="ECO:0000256" key="6">
    <source>
        <dbReference type="ARBA" id="ARBA00022605"/>
    </source>
</evidence>
<dbReference type="CDD" id="cd00950">
    <property type="entry name" value="DHDPS"/>
    <property type="match status" value="1"/>
</dbReference>
<dbReference type="EMBL" id="DXFA01000052">
    <property type="protein sequence ID" value="HIX47938.1"/>
    <property type="molecule type" value="Genomic_DNA"/>
</dbReference>
<organism evidence="16 17">
    <name type="scientific">Candidatus Mediterraneibacter caccavium</name>
    <dbReference type="NCBI Taxonomy" id="2838661"/>
    <lineage>
        <taxon>Bacteria</taxon>
        <taxon>Bacillati</taxon>
        <taxon>Bacillota</taxon>
        <taxon>Clostridia</taxon>
        <taxon>Lachnospirales</taxon>
        <taxon>Lachnospiraceae</taxon>
        <taxon>Mediterraneibacter</taxon>
    </lineage>
</organism>
<evidence type="ECO:0000256" key="3">
    <source>
        <dbReference type="ARBA" id="ARBA00007592"/>
    </source>
</evidence>
<evidence type="ECO:0000256" key="10">
    <source>
        <dbReference type="ARBA" id="ARBA00023270"/>
    </source>
</evidence>
<feature type="site" description="Part of a proton relay during catalysis" evidence="12">
    <location>
        <position position="46"/>
    </location>
</feature>
<reference evidence="16" key="2">
    <citation type="submission" date="2021-04" db="EMBL/GenBank/DDBJ databases">
        <authorList>
            <person name="Gilroy R."/>
        </authorList>
    </citation>
    <scope>NUCLEOTIDE SEQUENCE</scope>
    <source>
        <strain evidence="16">ChiSjej5B23-15282</strain>
    </source>
</reference>
<dbReference type="InterPro" id="IPR002220">
    <property type="entry name" value="DapA-like"/>
</dbReference>
<comment type="subunit">
    <text evidence="12">Homotetramer; dimer of dimers.</text>
</comment>
<keyword evidence="9 12" id="KW-0456">Lyase</keyword>
<feature type="binding site" evidence="12 15">
    <location>
        <position position="206"/>
    </location>
    <ligand>
        <name>pyruvate</name>
        <dbReference type="ChEBI" id="CHEBI:15361"/>
    </ligand>
</feature>
<evidence type="ECO:0000256" key="8">
    <source>
        <dbReference type="ARBA" id="ARBA00023154"/>
    </source>
</evidence>
<dbReference type="GO" id="GO:0005829">
    <property type="term" value="C:cytosol"/>
    <property type="evidence" value="ECO:0007669"/>
    <property type="project" value="TreeGrafter"/>
</dbReference>
<dbReference type="SUPFAM" id="SSF51569">
    <property type="entry name" value="Aldolase"/>
    <property type="match status" value="1"/>
</dbReference>
<dbReference type="InterPro" id="IPR013785">
    <property type="entry name" value="Aldolase_TIM"/>
</dbReference>
<comment type="pathway">
    <text evidence="2 12">Amino-acid biosynthesis; L-lysine biosynthesis via DAP pathway; (S)-tetrahydrodipicolinate from L-aspartate: step 3/4.</text>
</comment>
<dbReference type="Proteomes" id="UP000824243">
    <property type="component" value="Unassembled WGS sequence"/>
</dbReference>
<evidence type="ECO:0000313" key="17">
    <source>
        <dbReference type="Proteomes" id="UP000824243"/>
    </source>
</evidence>
<dbReference type="GO" id="GO:0008840">
    <property type="term" value="F:4-hydroxy-tetrahydrodipicolinate synthase activity"/>
    <property type="evidence" value="ECO:0007669"/>
    <property type="project" value="UniProtKB-UniRule"/>
</dbReference>
<evidence type="ECO:0000256" key="4">
    <source>
        <dbReference type="ARBA" id="ARBA00012086"/>
    </source>
</evidence>
<proteinExistence type="inferred from homology"/>
<comment type="caution">
    <text evidence="12">Was originally thought to be a dihydrodipicolinate synthase (DHDPS), catalyzing the condensation of (S)-aspartate-beta-semialdehyde [(S)-ASA] and pyruvate to dihydrodipicolinate (DHDP). However, it was shown in E.coli that the product of the enzymatic reaction is not dihydrodipicolinate but in fact (4S)-4-hydroxy-2,3,4,5-tetrahydro-(2S)-dipicolinic acid (HTPA), and that the consecutive dehydration reaction leading to DHDP is not spontaneous but catalyzed by DapB.</text>
</comment>
<evidence type="ECO:0000256" key="12">
    <source>
        <dbReference type="HAMAP-Rule" id="MF_00418"/>
    </source>
</evidence>
<evidence type="ECO:0000256" key="7">
    <source>
        <dbReference type="ARBA" id="ARBA00022915"/>
    </source>
</evidence>
<dbReference type="AlphaFoldDB" id="A0A9D1VWL4"/>
<evidence type="ECO:0000256" key="15">
    <source>
        <dbReference type="PIRSR" id="PIRSR001365-2"/>
    </source>
</evidence>
<feature type="binding site" evidence="12 15">
    <location>
        <position position="47"/>
    </location>
    <ligand>
        <name>pyruvate</name>
        <dbReference type="ChEBI" id="CHEBI:15361"/>
    </ligand>
</feature>
<comment type="catalytic activity">
    <reaction evidence="11 12">
        <text>L-aspartate 4-semialdehyde + pyruvate = (2S,4S)-4-hydroxy-2,3,4,5-tetrahydrodipicolinate + H2O + H(+)</text>
        <dbReference type="Rhea" id="RHEA:34171"/>
        <dbReference type="ChEBI" id="CHEBI:15361"/>
        <dbReference type="ChEBI" id="CHEBI:15377"/>
        <dbReference type="ChEBI" id="CHEBI:15378"/>
        <dbReference type="ChEBI" id="CHEBI:67139"/>
        <dbReference type="ChEBI" id="CHEBI:537519"/>
        <dbReference type="EC" id="4.3.3.7"/>
    </reaction>
</comment>
<dbReference type="PANTHER" id="PTHR12128:SF66">
    <property type="entry name" value="4-HYDROXY-2-OXOGLUTARATE ALDOLASE, MITOCHONDRIAL"/>
    <property type="match status" value="1"/>
</dbReference>
<name>A0A9D1VWL4_9FIRM</name>
<dbReference type="Pfam" id="PF00701">
    <property type="entry name" value="DHDPS"/>
    <property type="match status" value="1"/>
</dbReference>
<evidence type="ECO:0000313" key="16">
    <source>
        <dbReference type="EMBL" id="HIX47938.1"/>
    </source>
</evidence>
<evidence type="ECO:0000256" key="9">
    <source>
        <dbReference type="ARBA" id="ARBA00023239"/>
    </source>
</evidence>
<dbReference type="PROSITE" id="PS00665">
    <property type="entry name" value="DHDPS_1"/>
    <property type="match status" value="1"/>
</dbReference>
<dbReference type="EC" id="4.3.3.7" evidence="4 12"/>
<keyword evidence="7 12" id="KW-0220">Diaminopimelate biosynthesis</keyword>
<evidence type="ECO:0000256" key="1">
    <source>
        <dbReference type="ARBA" id="ARBA00003294"/>
    </source>
</evidence>